<dbReference type="Proteomes" id="UP000249661">
    <property type="component" value="Unassembled WGS sequence"/>
</dbReference>
<evidence type="ECO:0000313" key="2">
    <source>
        <dbReference type="Proteomes" id="UP000249661"/>
    </source>
</evidence>
<keyword evidence="2" id="KW-1185">Reference proteome</keyword>
<evidence type="ECO:0000313" key="1">
    <source>
        <dbReference type="EMBL" id="RAH74760.1"/>
    </source>
</evidence>
<protein>
    <submittedName>
        <fullName evidence="1">Uncharacterized protein</fullName>
    </submittedName>
</protein>
<organism evidence="1 2">
    <name type="scientific">Aspergillus aculeatinus CBS 121060</name>
    <dbReference type="NCBI Taxonomy" id="1448322"/>
    <lineage>
        <taxon>Eukaryota</taxon>
        <taxon>Fungi</taxon>
        <taxon>Dikarya</taxon>
        <taxon>Ascomycota</taxon>
        <taxon>Pezizomycotina</taxon>
        <taxon>Eurotiomycetes</taxon>
        <taxon>Eurotiomycetidae</taxon>
        <taxon>Eurotiales</taxon>
        <taxon>Aspergillaceae</taxon>
        <taxon>Aspergillus</taxon>
        <taxon>Aspergillus subgen. Circumdati</taxon>
    </lineage>
</organism>
<proteinExistence type="predicted"/>
<gene>
    <name evidence="1" type="ORF">BO66DRAFT_387587</name>
</gene>
<sequence length="72" mass="7926">MSKVVRSVKNVTKGYSSVQVKVRNGTLDCCCPLILPPIGCNLRYTLLIVITSTQLRITSIPAFSPLDEFIVD</sequence>
<accession>A0ACD1HMG4</accession>
<reference evidence="1" key="1">
    <citation type="submission" date="2018-02" db="EMBL/GenBank/DDBJ databases">
        <title>The genomes of Aspergillus section Nigri reveals drivers in fungal speciation.</title>
        <authorList>
            <consortium name="DOE Joint Genome Institute"/>
            <person name="Vesth T.C."/>
            <person name="Nybo J."/>
            <person name="Theobald S."/>
            <person name="Brandl J."/>
            <person name="Frisvad J.C."/>
            <person name="Nielsen K.F."/>
            <person name="Lyhne E.K."/>
            <person name="Kogle M.E."/>
            <person name="Kuo A."/>
            <person name="Riley R."/>
            <person name="Clum A."/>
            <person name="Nolan M."/>
            <person name="Lipzen A."/>
            <person name="Salamov A."/>
            <person name="Henrissat B."/>
            <person name="Wiebenga A."/>
            <person name="De vries R.P."/>
            <person name="Grigoriev I.V."/>
            <person name="Mortensen U.H."/>
            <person name="Andersen M.R."/>
            <person name="Baker S.E."/>
        </authorList>
    </citation>
    <scope>NUCLEOTIDE SEQUENCE</scope>
    <source>
        <strain evidence="1">CBS 121060</strain>
    </source>
</reference>
<dbReference type="EMBL" id="KZ824934">
    <property type="protein sequence ID" value="RAH74760.1"/>
    <property type="molecule type" value="Genomic_DNA"/>
</dbReference>
<name>A0ACD1HMG4_9EURO</name>